<name>A0A2X0JXB1_9ACTN</name>
<dbReference type="Proteomes" id="UP000248889">
    <property type="component" value="Unassembled WGS sequence"/>
</dbReference>
<dbReference type="InterPro" id="IPR013595">
    <property type="entry name" value="Pept_S33_TAP-like_C"/>
</dbReference>
<accession>A0A2X0JXB1</accession>
<dbReference type="InterPro" id="IPR029058">
    <property type="entry name" value="AB_hydrolase_fold"/>
</dbReference>
<gene>
    <name evidence="6" type="ORF">DN069_31820</name>
</gene>
<evidence type="ECO:0000259" key="5">
    <source>
        <dbReference type="Pfam" id="PF08386"/>
    </source>
</evidence>
<dbReference type="Pfam" id="PF08386">
    <property type="entry name" value="Abhydrolase_4"/>
    <property type="match status" value="1"/>
</dbReference>
<evidence type="ECO:0000256" key="3">
    <source>
        <dbReference type="ARBA" id="ARBA00022801"/>
    </source>
</evidence>
<dbReference type="AlphaFoldDB" id="A0A2X0JXB1"/>
<evidence type="ECO:0000256" key="4">
    <source>
        <dbReference type="SAM" id="MobiDB-lite"/>
    </source>
</evidence>
<keyword evidence="2" id="KW-0732">Signal</keyword>
<comment type="similarity">
    <text evidence="1">Belongs to the peptidase S33 family.</text>
</comment>
<dbReference type="PANTHER" id="PTHR43248:SF29">
    <property type="entry name" value="TRIPEPTIDYL AMINOPEPTIDASE"/>
    <property type="match status" value="1"/>
</dbReference>
<reference evidence="6 7" key="1">
    <citation type="submission" date="2018-06" db="EMBL/GenBank/DDBJ databases">
        <title>Streptacidiphilus pinicola sp. nov., isolated from pine grove soil.</title>
        <authorList>
            <person name="Roh S.G."/>
            <person name="Park S."/>
            <person name="Kim M.-K."/>
            <person name="Yun B.-R."/>
            <person name="Park J."/>
            <person name="Kim M.J."/>
            <person name="Kim Y.S."/>
            <person name="Kim S.B."/>
        </authorList>
    </citation>
    <scope>NUCLEOTIDE SEQUENCE [LARGE SCALE GENOMIC DNA]</scope>
    <source>
        <strain evidence="6 7">MMS16-CNU450</strain>
    </source>
</reference>
<evidence type="ECO:0000313" key="7">
    <source>
        <dbReference type="Proteomes" id="UP000248889"/>
    </source>
</evidence>
<feature type="compositionally biased region" description="Low complexity" evidence="4">
    <location>
        <begin position="36"/>
        <end position="63"/>
    </location>
</feature>
<dbReference type="PANTHER" id="PTHR43248">
    <property type="entry name" value="2-SUCCINYL-6-HYDROXY-2,4-CYCLOHEXADIENE-1-CARBOXYLATE SYNTHASE"/>
    <property type="match status" value="1"/>
</dbReference>
<protein>
    <submittedName>
        <fullName evidence="6">Alpha/beta hydrolase</fullName>
    </submittedName>
</protein>
<organism evidence="6 7">
    <name type="scientific">Streptacidiphilus pinicola</name>
    <dbReference type="NCBI Taxonomy" id="2219663"/>
    <lineage>
        <taxon>Bacteria</taxon>
        <taxon>Bacillati</taxon>
        <taxon>Actinomycetota</taxon>
        <taxon>Actinomycetes</taxon>
        <taxon>Kitasatosporales</taxon>
        <taxon>Streptomycetaceae</taxon>
        <taxon>Streptacidiphilus</taxon>
    </lineage>
</organism>
<dbReference type="OrthoDB" id="4498590at2"/>
<dbReference type="GO" id="GO:0016787">
    <property type="term" value="F:hydrolase activity"/>
    <property type="evidence" value="ECO:0007669"/>
    <property type="project" value="UniProtKB-KW"/>
</dbReference>
<dbReference type="EMBL" id="QKYN01000149">
    <property type="protein sequence ID" value="RAG81635.1"/>
    <property type="molecule type" value="Genomic_DNA"/>
</dbReference>
<evidence type="ECO:0000256" key="1">
    <source>
        <dbReference type="ARBA" id="ARBA00010088"/>
    </source>
</evidence>
<dbReference type="SUPFAM" id="SSF53474">
    <property type="entry name" value="alpha/beta-Hydrolases"/>
    <property type="match status" value="1"/>
</dbReference>
<feature type="region of interest" description="Disordered" evidence="4">
    <location>
        <begin position="36"/>
        <end position="72"/>
    </location>
</feature>
<dbReference type="RefSeq" id="WP_111506709.1">
    <property type="nucleotide sequence ID" value="NZ_QKYN01000149.1"/>
</dbReference>
<comment type="caution">
    <text evidence="6">The sequence shown here is derived from an EMBL/GenBank/DDBJ whole genome shotgun (WGS) entry which is preliminary data.</text>
</comment>
<proteinExistence type="inferred from homology"/>
<sequence length="552" mass="56703">MPSVVPSKRPKPAASRAVAALAVLGLTAVGVVGCSSSGSSPGASTDGSSASAAGGPSSTDTASNGSATTLEPLPTAVPADLQSYYSQQLSWHPCDSGFECATFKVPLDYAHPGAAGGGDLTLSAVRKQATGQGAPHLGSLLVNPGGPGGSAVDYAEYAALTYPAVVRAAYDIVGVDPRGVARSAPVQCLTDSQMDAYTQVNTTPTDQAGVDALVAADKSFAQACEKQSGKLLNHVSTVESARDMDVLRALLGDAKLHYVGKSYGTFLGATYAGLFPSKVGTMVLDGAMNPSLTAQQLNSQQAGGFEVAFNAFAADCVKRPSCPLGSGTVDQADQKLDAFFKSLNADPLPTGDPRRLNEALGMTGVISAMYDPAQWSDLRLALADAMNNGNGKELLALSDAYYERDTSGHYSNLMYANAAVNCLDLPPAATSPDQVRQQLPAYLKSSPQFGASLAWGGLTCAYWPVQATGSPHVVPAKGAAPILVVGTTRDPATPYAWAQGLAQQLDTGTLLTYDGDGHTAYARNPGGSPCIDEAVNLYLLQGKVPAKGTVCQ</sequence>
<evidence type="ECO:0000256" key="2">
    <source>
        <dbReference type="ARBA" id="ARBA00022729"/>
    </source>
</evidence>
<evidence type="ECO:0000313" key="6">
    <source>
        <dbReference type="EMBL" id="RAG81635.1"/>
    </source>
</evidence>
<dbReference type="InterPro" id="IPR051601">
    <property type="entry name" value="Serine_prot/Carboxylest_S33"/>
</dbReference>
<keyword evidence="3 6" id="KW-0378">Hydrolase</keyword>
<dbReference type="Gene3D" id="3.40.50.1820">
    <property type="entry name" value="alpha/beta hydrolase"/>
    <property type="match status" value="1"/>
</dbReference>
<feature type="domain" description="Peptidase S33 tripeptidyl aminopeptidase-like C-terminal" evidence="5">
    <location>
        <begin position="446"/>
        <end position="551"/>
    </location>
</feature>
<keyword evidence="7" id="KW-1185">Reference proteome</keyword>